<dbReference type="PANTHER" id="PTHR31377">
    <property type="entry name" value="AGMATINE DEIMINASE-RELATED"/>
    <property type="match status" value="1"/>
</dbReference>
<dbReference type="RefSeq" id="WP_213946790.1">
    <property type="nucleotide sequence ID" value="NZ_JAHCMY010000025.1"/>
</dbReference>
<keyword evidence="3" id="KW-1185">Reference proteome</keyword>
<proteinExistence type="predicted"/>
<name>A0AAP2CNR4_9BACT</name>
<dbReference type="GO" id="GO:0004668">
    <property type="term" value="F:protein-arginine deiminase activity"/>
    <property type="evidence" value="ECO:0007669"/>
    <property type="project" value="InterPro"/>
</dbReference>
<dbReference type="GO" id="GO:0047632">
    <property type="term" value="F:agmatine deiminase activity"/>
    <property type="evidence" value="ECO:0007669"/>
    <property type="project" value="TreeGrafter"/>
</dbReference>
<sequence length="292" mass="33621">MIRDDQTNFLYLADTLPKKYPTFFTHLEKTLLDCGIEYALLPGTKDVWAVDYMPIQIDTDKFVRFRYEPPYLTKYAVHRKTISNTAEICRQLGIDAVPSDIILDGGNVVKWSYQAIMTERIFQDNPAYERKELLSSLHELLEVDRIHLIPEQPGDFTGHADGMVRFLGENTVLINDFSREKASFHRAFETAIRNTGLDHIKIPYNVYQNKSYNQANGDYINYLQMENTILLPTFDLPEDEAVERQFEGLFPGQRIVTVDSNEIADEGGVLNCVSWNVRRALVTKANQELKNT</sequence>
<dbReference type="GO" id="GO:0009446">
    <property type="term" value="P:putrescine biosynthetic process"/>
    <property type="evidence" value="ECO:0007669"/>
    <property type="project" value="InterPro"/>
</dbReference>
<dbReference type="PANTHER" id="PTHR31377:SF0">
    <property type="entry name" value="AGMATINE DEIMINASE-RELATED"/>
    <property type="match status" value="1"/>
</dbReference>
<dbReference type="AlphaFoldDB" id="A0AAP2CNR4"/>
<organism evidence="2 3">
    <name type="scientific">Litoribacter ruber</name>
    <dbReference type="NCBI Taxonomy" id="702568"/>
    <lineage>
        <taxon>Bacteria</taxon>
        <taxon>Pseudomonadati</taxon>
        <taxon>Bacteroidota</taxon>
        <taxon>Cytophagia</taxon>
        <taxon>Cytophagales</taxon>
        <taxon>Cyclobacteriaceae</taxon>
        <taxon>Litoribacter</taxon>
    </lineage>
</organism>
<dbReference type="Gene3D" id="3.75.10.10">
    <property type="entry name" value="L-arginine/glycine Amidinotransferase, Chain A"/>
    <property type="match status" value="1"/>
</dbReference>
<dbReference type="Proteomes" id="UP001319104">
    <property type="component" value="Unassembled WGS sequence"/>
</dbReference>
<dbReference type="Pfam" id="PF04371">
    <property type="entry name" value="PAD_porph"/>
    <property type="match status" value="1"/>
</dbReference>
<evidence type="ECO:0000313" key="3">
    <source>
        <dbReference type="Proteomes" id="UP001319104"/>
    </source>
</evidence>
<keyword evidence="1" id="KW-0378">Hydrolase</keyword>
<dbReference type="InterPro" id="IPR007466">
    <property type="entry name" value="Peptidyl-Arg-deiminase_porph"/>
</dbReference>
<protein>
    <submittedName>
        <fullName evidence="2">Agmatine deiminase family protein</fullName>
    </submittedName>
</protein>
<comment type="caution">
    <text evidence="2">The sequence shown here is derived from an EMBL/GenBank/DDBJ whole genome shotgun (WGS) entry which is preliminary data.</text>
</comment>
<accession>A0AAP2CNR4</accession>
<dbReference type="SUPFAM" id="SSF55909">
    <property type="entry name" value="Pentein"/>
    <property type="match status" value="1"/>
</dbReference>
<dbReference type="EMBL" id="JAHCMY010000025">
    <property type="protein sequence ID" value="MBS9525930.1"/>
    <property type="molecule type" value="Genomic_DNA"/>
</dbReference>
<evidence type="ECO:0000313" key="2">
    <source>
        <dbReference type="EMBL" id="MBS9525930.1"/>
    </source>
</evidence>
<evidence type="ECO:0000256" key="1">
    <source>
        <dbReference type="ARBA" id="ARBA00022801"/>
    </source>
</evidence>
<gene>
    <name evidence="2" type="ORF">KI659_18055</name>
</gene>
<reference evidence="2 3" key="1">
    <citation type="submission" date="2021-05" db="EMBL/GenBank/DDBJ databases">
        <authorList>
            <person name="Zhang Z.D."/>
            <person name="Osman G."/>
        </authorList>
    </citation>
    <scope>NUCLEOTIDE SEQUENCE [LARGE SCALE GENOMIC DNA]</scope>
    <source>
        <strain evidence="2 3">KCTC 32217</strain>
    </source>
</reference>